<keyword evidence="1 3" id="KW-0863">Zinc-finger</keyword>
<evidence type="ECO:0000256" key="4">
    <source>
        <dbReference type="SAM" id="MobiDB-lite"/>
    </source>
</evidence>
<evidence type="ECO:0000256" key="2">
    <source>
        <dbReference type="ARBA" id="ARBA00022833"/>
    </source>
</evidence>
<dbReference type="PANTHER" id="PTHR21578:SF9">
    <property type="entry name" value="RING-TYPE DOMAIN-CONTAINING PROTEIN"/>
    <property type="match status" value="1"/>
</dbReference>
<dbReference type="PROSITE" id="PS50089">
    <property type="entry name" value="ZF_RING_2"/>
    <property type="match status" value="1"/>
</dbReference>
<evidence type="ECO:0000256" key="3">
    <source>
        <dbReference type="PROSITE-ProRule" id="PRU00175"/>
    </source>
</evidence>
<dbReference type="Gene3D" id="3.30.40.10">
    <property type="entry name" value="Zinc/RING finger domain, C3HC4 (zinc finger)"/>
    <property type="match status" value="1"/>
</dbReference>
<feature type="compositionally biased region" description="Polar residues" evidence="4">
    <location>
        <begin position="265"/>
        <end position="274"/>
    </location>
</feature>
<keyword evidence="6" id="KW-1185">Reference proteome</keyword>
<feature type="region of interest" description="Disordered" evidence="4">
    <location>
        <begin position="255"/>
        <end position="294"/>
    </location>
</feature>
<feature type="region of interest" description="Disordered" evidence="4">
    <location>
        <begin position="68"/>
        <end position="92"/>
    </location>
</feature>
<evidence type="ECO:0000259" key="5">
    <source>
        <dbReference type="PROSITE" id="PS50089"/>
    </source>
</evidence>
<dbReference type="InterPro" id="IPR013083">
    <property type="entry name" value="Znf_RING/FYVE/PHD"/>
</dbReference>
<name>A0AAF3EVN4_9BILA</name>
<sequence length="481" mass="55238">MGIKDFWRKHKNKKIAKKDEKLLKRLQELNIDSDDLLQAPVVLVERRENDERLLTRLDDLEKRLEGIQRRNGEDLEENGESDDGDLPGPSMNAMESRKSTIQPVQINNYYLVPGNELTNQQNSTNLFQSAEEIEIQRKREQEKEDEEFARLLQLELEEEEFWTFRREREERATLATLAEDEDQEKIAQRRQIDKDAEFAWSLHFREETTSEALEPNDEVPIMSATPTSASMSQREENLAEVPEFVRRANEIQRRLAGNPTPKGVGSSTALITTSTRRKGQAERQGGNSSSAVEVEVNEEEVKAINEQIENDAALARALAEAENEFFERHHLGTRNRHSTGNDEQLERFTELVVSFGRIVMLINNSNRTYPLMLLSDSELNESDDEGNKNLDEEIDGKRSSDDHCVICLEDEIMDAVGCAKCRQLLGCRHCVLNWYRGGTGDDFSTALWFVVAGDQNYKSCPLCRVRWGNQPELINLQHRQS</sequence>
<proteinExistence type="predicted"/>
<reference evidence="7" key="1">
    <citation type="submission" date="2024-02" db="UniProtKB">
        <authorList>
            <consortium name="WormBaseParasite"/>
        </authorList>
    </citation>
    <scope>IDENTIFICATION</scope>
</reference>
<feature type="compositionally biased region" description="Acidic residues" evidence="4">
    <location>
        <begin position="74"/>
        <end position="85"/>
    </location>
</feature>
<evidence type="ECO:0000256" key="1">
    <source>
        <dbReference type="ARBA" id="ARBA00022771"/>
    </source>
</evidence>
<keyword evidence="2" id="KW-0862">Zinc</keyword>
<dbReference type="PANTHER" id="PTHR21578">
    <property type="entry name" value="PROTEIN CBG03826"/>
    <property type="match status" value="1"/>
</dbReference>
<organism evidence="6 7">
    <name type="scientific">Mesorhabditis belari</name>
    <dbReference type="NCBI Taxonomy" id="2138241"/>
    <lineage>
        <taxon>Eukaryota</taxon>
        <taxon>Metazoa</taxon>
        <taxon>Ecdysozoa</taxon>
        <taxon>Nematoda</taxon>
        <taxon>Chromadorea</taxon>
        <taxon>Rhabditida</taxon>
        <taxon>Rhabditina</taxon>
        <taxon>Rhabditomorpha</taxon>
        <taxon>Rhabditoidea</taxon>
        <taxon>Rhabditidae</taxon>
        <taxon>Mesorhabditinae</taxon>
        <taxon>Mesorhabditis</taxon>
    </lineage>
</organism>
<accession>A0AAF3EVN4</accession>
<evidence type="ECO:0000313" key="7">
    <source>
        <dbReference type="WBParaSite" id="MBELARI_LOCUS18261"/>
    </source>
</evidence>
<dbReference type="AlphaFoldDB" id="A0AAF3EVN4"/>
<dbReference type="GO" id="GO:0008270">
    <property type="term" value="F:zinc ion binding"/>
    <property type="evidence" value="ECO:0007669"/>
    <property type="project" value="UniProtKB-KW"/>
</dbReference>
<feature type="domain" description="RING-type" evidence="5">
    <location>
        <begin position="404"/>
        <end position="464"/>
    </location>
</feature>
<protein>
    <submittedName>
        <fullName evidence="7">RING-type domain-containing protein</fullName>
    </submittedName>
</protein>
<evidence type="ECO:0000313" key="6">
    <source>
        <dbReference type="Proteomes" id="UP000887575"/>
    </source>
</evidence>
<dbReference type="InterPro" id="IPR001841">
    <property type="entry name" value="Znf_RING"/>
</dbReference>
<dbReference type="Proteomes" id="UP000887575">
    <property type="component" value="Unassembled WGS sequence"/>
</dbReference>
<dbReference type="WBParaSite" id="MBELARI_LOCUS18261">
    <property type="protein sequence ID" value="MBELARI_LOCUS18261"/>
    <property type="gene ID" value="MBELARI_LOCUS18261"/>
</dbReference>
<keyword evidence="1 3" id="KW-0479">Metal-binding</keyword>